<dbReference type="GO" id="GO:0005975">
    <property type="term" value="P:carbohydrate metabolic process"/>
    <property type="evidence" value="ECO:0007669"/>
    <property type="project" value="InterPro"/>
</dbReference>
<feature type="region of interest" description="Disordered" evidence="1">
    <location>
        <begin position="499"/>
        <end position="532"/>
    </location>
</feature>
<gene>
    <name evidence="2" type="ORF">LOCC1_G008240</name>
</gene>
<dbReference type="PANTHER" id="PTHR47791">
    <property type="entry name" value="MEIOTICALLY UP-REGULATED GENE 191 PROTEIN"/>
    <property type="match status" value="1"/>
</dbReference>
<proteinExistence type="predicted"/>
<evidence type="ECO:0000313" key="2">
    <source>
        <dbReference type="EMBL" id="TVY35590.1"/>
    </source>
</evidence>
<reference evidence="2 3" key="1">
    <citation type="submission" date="2018-05" db="EMBL/GenBank/DDBJ databases">
        <title>Genome sequencing and assembly of the regulated plant pathogen Lachnellula willkommii and related sister species for the development of diagnostic species identification markers.</title>
        <authorList>
            <person name="Giroux E."/>
            <person name="Bilodeau G."/>
        </authorList>
    </citation>
    <scope>NUCLEOTIDE SEQUENCE [LARGE SCALE GENOMIC DNA]</scope>
    <source>
        <strain evidence="2 3">CBS 160.35</strain>
    </source>
</reference>
<keyword evidence="3" id="KW-1185">Reference proteome</keyword>
<name>A0A8H8RHK6_9HELO</name>
<dbReference type="EMBL" id="QGMI01000953">
    <property type="protein sequence ID" value="TVY35590.1"/>
    <property type="molecule type" value="Genomic_DNA"/>
</dbReference>
<comment type="caution">
    <text evidence="2">The sequence shown here is derived from an EMBL/GenBank/DDBJ whole genome shotgun (WGS) entry which is preliminary data.</text>
</comment>
<dbReference type="Pfam" id="PF03663">
    <property type="entry name" value="Glyco_hydro_76"/>
    <property type="match status" value="1"/>
</dbReference>
<dbReference type="Gene3D" id="1.50.10.20">
    <property type="match status" value="1"/>
</dbReference>
<dbReference type="SUPFAM" id="SSF48208">
    <property type="entry name" value="Six-hairpin glycosidases"/>
    <property type="match status" value="1"/>
</dbReference>
<dbReference type="InterPro" id="IPR005198">
    <property type="entry name" value="Glyco_hydro_76"/>
</dbReference>
<dbReference type="PANTHER" id="PTHR47791:SF2">
    <property type="entry name" value="ENDO MANNANASE, GH76 FAMILY (EUROFUNG)"/>
    <property type="match status" value="1"/>
</dbReference>
<dbReference type="InterPro" id="IPR053169">
    <property type="entry name" value="MUG_Protein"/>
</dbReference>
<dbReference type="Proteomes" id="UP000443090">
    <property type="component" value="Unassembled WGS sequence"/>
</dbReference>
<dbReference type="InterPro" id="IPR008928">
    <property type="entry name" value="6-hairpin_glycosidase_sf"/>
</dbReference>
<dbReference type="AlphaFoldDB" id="A0A8H8RHK6"/>
<sequence>MKYEDDRTVSYNSQLHGLVLQVTDPLPLEHGQKPLPAERDDLSGTRGTLPAFLDALDVLQSEYFQDWQGFWPDGIDWTSAVIGTHVAASLNTISTSFSSLSSSPKFNENLINRYFSQLVAYYFGQDAFALRQEAYDDILWVVLGWLETIKFINKHSEMHYTNGHWYGRQWIPAFAHRARVFWDLASQGWNTSLCGGGMIWSPWLVPYKNAITNELFISASISMYLYFPGDDNPSPFMSSQSLSDNETTADWPGRPKDPKYLAAAIEAYKWLNTSNMTDSSGLYVDGYHISGWARNNSNNTRCDERNEMVFTYNQGVLLSGQRGLYEATGAKSYLQDGHALTQSTIAATGWDLQSQAPHSDSTAGKWNGLGRAGIMEDSCDASGTCSQDGQTFKGIFFQHLTLFCARLPDHLVLPDDESAVQARGILAEVKKWHDAQCARYGPWLQHNGNAALSTRNREGKFGMWWGEKEHAPDDDMSVEIPAGAVDYRNLDMPEPWKKNNTGVETHEHTHSGKDSDVGITGDRNDRNRGRTVETQGGGVAVLRALWEIIDSRHA</sequence>
<evidence type="ECO:0000313" key="3">
    <source>
        <dbReference type="Proteomes" id="UP000443090"/>
    </source>
</evidence>
<evidence type="ECO:0008006" key="4">
    <source>
        <dbReference type="Google" id="ProtNLM"/>
    </source>
</evidence>
<organism evidence="2 3">
    <name type="scientific">Lachnellula occidentalis</name>
    <dbReference type="NCBI Taxonomy" id="215460"/>
    <lineage>
        <taxon>Eukaryota</taxon>
        <taxon>Fungi</taxon>
        <taxon>Dikarya</taxon>
        <taxon>Ascomycota</taxon>
        <taxon>Pezizomycotina</taxon>
        <taxon>Leotiomycetes</taxon>
        <taxon>Helotiales</taxon>
        <taxon>Lachnaceae</taxon>
        <taxon>Lachnellula</taxon>
    </lineage>
</organism>
<accession>A0A8H8RHK6</accession>
<feature type="compositionally biased region" description="Basic and acidic residues" evidence="1">
    <location>
        <begin position="504"/>
        <end position="531"/>
    </location>
</feature>
<dbReference type="OrthoDB" id="4104179at2759"/>
<protein>
    <recommendedName>
        <fullName evidence="4">Glycosyl hydrolase</fullName>
    </recommendedName>
</protein>
<evidence type="ECO:0000256" key="1">
    <source>
        <dbReference type="SAM" id="MobiDB-lite"/>
    </source>
</evidence>